<feature type="compositionally biased region" description="Basic and acidic residues" evidence="2">
    <location>
        <begin position="546"/>
        <end position="563"/>
    </location>
</feature>
<accession>A0ABQ3BRA3</accession>
<dbReference type="SMART" id="SM00327">
    <property type="entry name" value="VWA"/>
    <property type="match status" value="1"/>
</dbReference>
<dbReference type="InterPro" id="IPR036465">
    <property type="entry name" value="vWFA_dom_sf"/>
</dbReference>
<dbReference type="InterPro" id="IPR050768">
    <property type="entry name" value="UPF0353/GerABKA_families"/>
</dbReference>
<dbReference type="PANTHER" id="PTHR22550">
    <property type="entry name" value="SPORE GERMINATION PROTEIN"/>
    <property type="match status" value="1"/>
</dbReference>
<evidence type="ECO:0000256" key="1">
    <source>
        <dbReference type="PROSITE-ProRule" id="PRU00339"/>
    </source>
</evidence>
<dbReference type="InterPro" id="IPR011990">
    <property type="entry name" value="TPR-like_helical_dom_sf"/>
</dbReference>
<evidence type="ECO:0000313" key="5">
    <source>
        <dbReference type="EMBL" id="GGZ52362.1"/>
    </source>
</evidence>
<dbReference type="PANTHER" id="PTHR22550:SF14">
    <property type="entry name" value="VWFA DOMAIN-CONTAINING PROTEIN"/>
    <property type="match status" value="1"/>
</dbReference>
<dbReference type="InterPro" id="IPR019734">
    <property type="entry name" value="TPR_rpt"/>
</dbReference>
<dbReference type="Pfam" id="PF13519">
    <property type="entry name" value="VWA_2"/>
    <property type="match status" value="1"/>
</dbReference>
<evidence type="ECO:0000256" key="2">
    <source>
        <dbReference type="SAM" id="MobiDB-lite"/>
    </source>
</evidence>
<evidence type="ECO:0000313" key="6">
    <source>
        <dbReference type="Proteomes" id="UP000643403"/>
    </source>
</evidence>
<feature type="region of interest" description="Disordered" evidence="2">
    <location>
        <begin position="425"/>
        <end position="563"/>
    </location>
</feature>
<keyword evidence="3" id="KW-0812">Transmembrane</keyword>
<sequence length="563" mass="61109">MIDLGPLHFLRPEWLWALLALPVLALWLRRTGDAGADWRRAVDPHLLPFLLEPGRASRQRWLGWLAALAYLIATVALAGPAWRRIEQPLWQTRLPMVVAVDLSSASLATDVAPSRVAQMQARLRRLLQSSPEGPIGLVAFADDAFTVAPITDDAANVALFVDALQPDVMPVDGQSPARAIEWSRELIERAGYPRGRIVLVTDRADAAAQQAAVEAHAAGHVVSTLGLGSSDGAAVRMRNGRDVPVALDEASLRQLARSGGGMYAPLSLDGGDDAVFAAVPTGGRANGRGGRGWADEGFRLLPPLVLLALVVLVRRPRAAVALLAIALVPRPSFAADPWLRPDQQAHRAIERGIERYRRGDFEAAAEEFAKADGADAHYDRGNALAKAGRLQEAVSAYDEALRRRPGMPDAVANRQSVLNALKRKLPSGGQQQGQKGGTSKQSQQPRACKPGDPSCQSQPKQPSPQSDAPSRNEPQRSQAPQPPKPSDPSRQARADAAQRERMERALQQAKAAQKPSTTPVDPRQRERRLSDDAALQRVPDEPGSLLREKFRLEHERRQLGGRR</sequence>
<evidence type="ECO:0000259" key="4">
    <source>
        <dbReference type="SMART" id="SM00327"/>
    </source>
</evidence>
<evidence type="ECO:0000256" key="3">
    <source>
        <dbReference type="SAM" id="Phobius"/>
    </source>
</evidence>
<dbReference type="SMART" id="SM00028">
    <property type="entry name" value="TPR"/>
    <property type="match status" value="1"/>
</dbReference>
<dbReference type="Gene3D" id="1.25.40.10">
    <property type="entry name" value="Tetratricopeptide repeat domain"/>
    <property type="match status" value="1"/>
</dbReference>
<dbReference type="InterPro" id="IPR002035">
    <property type="entry name" value="VWF_A"/>
</dbReference>
<dbReference type="PROSITE" id="PS50005">
    <property type="entry name" value="TPR"/>
    <property type="match status" value="1"/>
</dbReference>
<organism evidence="5 6">
    <name type="scientific">Cognatilysobacter xinjiangensis</name>
    <dbReference type="NCBI Taxonomy" id="546892"/>
    <lineage>
        <taxon>Bacteria</taxon>
        <taxon>Pseudomonadati</taxon>
        <taxon>Pseudomonadota</taxon>
        <taxon>Gammaproteobacteria</taxon>
        <taxon>Lysobacterales</taxon>
        <taxon>Lysobacteraceae</taxon>
        <taxon>Cognatilysobacter</taxon>
    </lineage>
</organism>
<dbReference type="Gene3D" id="3.40.50.410">
    <property type="entry name" value="von Willebrand factor, type A domain"/>
    <property type="match status" value="1"/>
</dbReference>
<feature type="compositionally biased region" description="Basic and acidic residues" evidence="2">
    <location>
        <begin position="490"/>
        <end position="504"/>
    </location>
</feature>
<dbReference type="SUPFAM" id="SSF53300">
    <property type="entry name" value="vWA-like"/>
    <property type="match status" value="1"/>
</dbReference>
<feature type="transmembrane region" description="Helical" evidence="3">
    <location>
        <begin position="14"/>
        <end position="30"/>
    </location>
</feature>
<feature type="compositionally biased region" description="Basic and acidic residues" evidence="2">
    <location>
        <begin position="522"/>
        <end position="531"/>
    </location>
</feature>
<feature type="transmembrane region" description="Helical" evidence="3">
    <location>
        <begin position="61"/>
        <end position="82"/>
    </location>
</feature>
<dbReference type="SUPFAM" id="SSF48452">
    <property type="entry name" value="TPR-like"/>
    <property type="match status" value="1"/>
</dbReference>
<protein>
    <submittedName>
        <fullName evidence="5">Membrane protein</fullName>
    </submittedName>
</protein>
<keyword evidence="1" id="KW-0802">TPR repeat</keyword>
<keyword evidence="6" id="KW-1185">Reference proteome</keyword>
<feature type="domain" description="VWFA" evidence="4">
    <location>
        <begin position="93"/>
        <end position="280"/>
    </location>
</feature>
<gene>
    <name evidence="5" type="ORF">GCM10008101_01780</name>
</gene>
<dbReference type="Proteomes" id="UP000643403">
    <property type="component" value="Unassembled WGS sequence"/>
</dbReference>
<feature type="repeat" description="TPR" evidence="1">
    <location>
        <begin position="374"/>
        <end position="407"/>
    </location>
</feature>
<reference evidence="6" key="1">
    <citation type="journal article" date="2019" name="Int. J. Syst. Evol. Microbiol.">
        <title>The Global Catalogue of Microorganisms (GCM) 10K type strain sequencing project: providing services to taxonomists for standard genome sequencing and annotation.</title>
        <authorList>
            <consortium name="The Broad Institute Genomics Platform"/>
            <consortium name="The Broad Institute Genome Sequencing Center for Infectious Disease"/>
            <person name="Wu L."/>
            <person name="Ma J."/>
        </authorList>
    </citation>
    <scope>NUCLEOTIDE SEQUENCE [LARGE SCALE GENOMIC DNA]</scope>
    <source>
        <strain evidence="6">KCTC 22558</strain>
    </source>
</reference>
<dbReference type="PROSITE" id="PS50293">
    <property type="entry name" value="TPR_REGION"/>
    <property type="match status" value="1"/>
</dbReference>
<proteinExistence type="predicted"/>
<comment type="caution">
    <text evidence="5">The sequence shown here is derived from an EMBL/GenBank/DDBJ whole genome shotgun (WGS) entry which is preliminary data.</text>
</comment>
<keyword evidence="3" id="KW-0472">Membrane</keyword>
<dbReference type="EMBL" id="BMXY01000001">
    <property type="protein sequence ID" value="GGZ52362.1"/>
    <property type="molecule type" value="Genomic_DNA"/>
</dbReference>
<name>A0ABQ3BRA3_9GAMM</name>
<feature type="compositionally biased region" description="Low complexity" evidence="2">
    <location>
        <begin position="453"/>
        <end position="469"/>
    </location>
</feature>
<keyword evidence="3" id="KW-1133">Transmembrane helix</keyword>
<dbReference type="Pfam" id="PF13432">
    <property type="entry name" value="TPR_16"/>
    <property type="match status" value="1"/>
</dbReference>